<accession>X1JIW5</accession>
<protein>
    <submittedName>
        <fullName evidence="1">Uncharacterized protein</fullName>
    </submittedName>
</protein>
<reference evidence="1" key="1">
    <citation type="journal article" date="2014" name="Front. Microbiol.">
        <title>High frequency of phylogenetically diverse reductive dehalogenase-homologous genes in deep subseafloor sedimentary metagenomes.</title>
        <authorList>
            <person name="Kawai M."/>
            <person name="Futagami T."/>
            <person name="Toyoda A."/>
            <person name="Takaki Y."/>
            <person name="Nishi S."/>
            <person name="Hori S."/>
            <person name="Arai W."/>
            <person name="Tsubouchi T."/>
            <person name="Morono Y."/>
            <person name="Uchiyama I."/>
            <person name="Ito T."/>
            <person name="Fujiyama A."/>
            <person name="Inagaki F."/>
            <person name="Takami H."/>
        </authorList>
    </citation>
    <scope>NUCLEOTIDE SEQUENCE</scope>
    <source>
        <strain evidence="1">Expedition CK06-06</strain>
    </source>
</reference>
<gene>
    <name evidence="1" type="ORF">S03H2_62586</name>
</gene>
<proteinExistence type="predicted"/>
<sequence>GGHEILSGEGMILDATGIILGASGSGMILGKPGSQKAGRDPNFL</sequence>
<comment type="caution">
    <text evidence="1">The sequence shown here is derived from an EMBL/GenBank/DDBJ whole genome shotgun (WGS) entry which is preliminary data.</text>
</comment>
<feature type="non-terminal residue" evidence="1">
    <location>
        <position position="1"/>
    </location>
</feature>
<evidence type="ECO:0000313" key="1">
    <source>
        <dbReference type="EMBL" id="GAH78239.1"/>
    </source>
</evidence>
<dbReference type="EMBL" id="BARU01040488">
    <property type="protein sequence ID" value="GAH78239.1"/>
    <property type="molecule type" value="Genomic_DNA"/>
</dbReference>
<dbReference type="AlphaFoldDB" id="X1JIW5"/>
<name>X1JIW5_9ZZZZ</name>
<organism evidence="1">
    <name type="scientific">marine sediment metagenome</name>
    <dbReference type="NCBI Taxonomy" id="412755"/>
    <lineage>
        <taxon>unclassified sequences</taxon>
        <taxon>metagenomes</taxon>
        <taxon>ecological metagenomes</taxon>
    </lineage>
</organism>